<dbReference type="Proteomes" id="UP000485058">
    <property type="component" value="Unassembled WGS sequence"/>
</dbReference>
<dbReference type="AlphaFoldDB" id="A0A699YCT0"/>
<evidence type="ECO:0000313" key="2">
    <source>
        <dbReference type="EMBL" id="GFH05658.1"/>
    </source>
</evidence>
<dbReference type="EMBL" id="BLLF01000005">
    <property type="protein sequence ID" value="GFH05658.1"/>
    <property type="molecule type" value="Genomic_DNA"/>
</dbReference>
<organism evidence="2 3">
    <name type="scientific">Haematococcus lacustris</name>
    <name type="common">Green alga</name>
    <name type="synonym">Haematococcus pluvialis</name>
    <dbReference type="NCBI Taxonomy" id="44745"/>
    <lineage>
        <taxon>Eukaryota</taxon>
        <taxon>Viridiplantae</taxon>
        <taxon>Chlorophyta</taxon>
        <taxon>core chlorophytes</taxon>
        <taxon>Chlorophyceae</taxon>
        <taxon>CS clade</taxon>
        <taxon>Chlamydomonadales</taxon>
        <taxon>Haematococcaceae</taxon>
        <taxon>Haematococcus</taxon>
    </lineage>
</organism>
<comment type="caution">
    <text evidence="2">The sequence shown here is derived from an EMBL/GenBank/DDBJ whole genome shotgun (WGS) entry which is preliminary data.</text>
</comment>
<name>A0A699YCT0_HAELA</name>
<accession>A0A699YCT0</accession>
<keyword evidence="3" id="KW-1185">Reference proteome</keyword>
<sequence>MAAGLLAGLSRSARRLGAELQQSHANRWDFHVRTEAQASVARAVQQWQELQHRLDTHGPASAARQDAVEAIRQAVAPGPAALGTSSTGGTLADGGQAGGWTWPGAVPTAQ</sequence>
<feature type="region of interest" description="Disordered" evidence="1">
    <location>
        <begin position="79"/>
        <end position="110"/>
    </location>
</feature>
<reference evidence="2 3" key="1">
    <citation type="submission" date="2020-02" db="EMBL/GenBank/DDBJ databases">
        <title>Draft genome sequence of Haematococcus lacustris strain NIES-144.</title>
        <authorList>
            <person name="Morimoto D."/>
            <person name="Nakagawa S."/>
            <person name="Yoshida T."/>
            <person name="Sawayama S."/>
        </authorList>
    </citation>
    <scope>NUCLEOTIDE SEQUENCE [LARGE SCALE GENOMIC DNA]</scope>
    <source>
        <strain evidence="2 3">NIES-144</strain>
    </source>
</reference>
<protein>
    <submittedName>
        <fullName evidence="2">Uncharacterized protein</fullName>
    </submittedName>
</protein>
<proteinExistence type="predicted"/>
<evidence type="ECO:0000313" key="3">
    <source>
        <dbReference type="Proteomes" id="UP000485058"/>
    </source>
</evidence>
<gene>
    <name evidence="2" type="ORF">HaLaN_00157</name>
</gene>
<evidence type="ECO:0000256" key="1">
    <source>
        <dbReference type="SAM" id="MobiDB-lite"/>
    </source>
</evidence>